<reference evidence="5" key="1">
    <citation type="submission" date="2015-07" db="EMBL/GenBank/DDBJ databases">
        <title>Transcriptome Assembly of Anthurium amnicola.</title>
        <authorList>
            <person name="Suzuki J."/>
        </authorList>
    </citation>
    <scope>NUCLEOTIDE SEQUENCE</scope>
</reference>
<feature type="region of interest" description="Disordered" evidence="1">
    <location>
        <begin position="1"/>
        <end position="54"/>
    </location>
</feature>
<dbReference type="InterPro" id="IPR040304">
    <property type="entry name" value="ATG8-IP-1/2"/>
</dbReference>
<evidence type="ECO:0000313" key="5">
    <source>
        <dbReference type="EMBL" id="JAT62326.1"/>
    </source>
</evidence>
<dbReference type="PANTHER" id="PTHR34797">
    <property type="entry name" value="ATG8-INTERACTING PROTEIN 2"/>
    <property type="match status" value="1"/>
</dbReference>
<feature type="transmembrane region" description="Helical" evidence="2">
    <location>
        <begin position="238"/>
        <end position="255"/>
    </location>
</feature>
<dbReference type="AlphaFoldDB" id="A0A1D1Z633"/>
<accession>A0A1D1Z633</accession>
<feature type="compositionally biased region" description="Acidic residues" evidence="1">
    <location>
        <begin position="184"/>
        <end position="193"/>
    </location>
</feature>
<keyword evidence="2" id="KW-0812">Transmembrane</keyword>
<evidence type="ECO:0000256" key="2">
    <source>
        <dbReference type="SAM" id="Phobius"/>
    </source>
</evidence>
<keyword evidence="2" id="KW-0472">Membrane</keyword>
<dbReference type="EMBL" id="GDJX01022147">
    <property type="protein sequence ID" value="JAT45789.1"/>
    <property type="molecule type" value="Transcribed_RNA"/>
</dbReference>
<protein>
    <submittedName>
        <fullName evidence="5">1-deoxy-D-xylulose 5-phosphate reductoisomerase, chloroplastic</fullName>
    </submittedName>
</protein>
<keyword evidence="2" id="KW-1133">Transmembrane helix</keyword>
<organism evidence="5">
    <name type="scientific">Anthurium amnicola</name>
    <dbReference type="NCBI Taxonomy" id="1678845"/>
    <lineage>
        <taxon>Eukaryota</taxon>
        <taxon>Viridiplantae</taxon>
        <taxon>Streptophyta</taxon>
        <taxon>Embryophyta</taxon>
        <taxon>Tracheophyta</taxon>
        <taxon>Spermatophyta</taxon>
        <taxon>Magnoliopsida</taxon>
        <taxon>Liliopsida</taxon>
        <taxon>Araceae</taxon>
        <taxon>Pothoideae</taxon>
        <taxon>Potheae</taxon>
        <taxon>Anthurium</taxon>
    </lineage>
</organism>
<sequence>MADSKTEGEETTARGADWEEVSLTASVYAAAPGPDPERIDPPDNNKDFNGNEESARTMFMSGHFIFPPIEHENLPLEPDDSEILTESGVQDVGPVETEEEIDIPDKTKEGNWNIESLSEADDLHGIQFFDKGKRVSVHKVDIEEGKTTLQSLDLVEKRECMFAGPEFSSFHPETYISGPVPNDESSDIAEPDDFLNKSSSSSPKPIKKHKFGGSGLPCDAWWKRRAASLYAHAKEASTFWSLCVAAALMGLVILGQRWQQERWQIQHLKSKLSINDEIASRILGRISQLKDALIGGHRRAPVIQDGSSTNR</sequence>
<proteinExistence type="predicted"/>
<feature type="compositionally biased region" description="Basic and acidic residues" evidence="1">
    <location>
        <begin position="35"/>
        <end position="46"/>
    </location>
</feature>
<keyword evidence="5" id="KW-0413">Isomerase</keyword>
<name>A0A1D1Z633_9ARAE</name>
<evidence type="ECO:0000313" key="3">
    <source>
        <dbReference type="EMBL" id="JAT45789.1"/>
    </source>
</evidence>
<feature type="region of interest" description="Disordered" evidence="1">
    <location>
        <begin position="173"/>
        <end position="209"/>
    </location>
</feature>
<dbReference type="EMBL" id="GDJX01019732">
    <property type="protein sequence ID" value="JAT48204.1"/>
    <property type="molecule type" value="Transcribed_RNA"/>
</dbReference>
<evidence type="ECO:0000256" key="1">
    <source>
        <dbReference type="SAM" id="MobiDB-lite"/>
    </source>
</evidence>
<feature type="compositionally biased region" description="Basic and acidic residues" evidence="1">
    <location>
        <begin position="1"/>
        <end position="12"/>
    </location>
</feature>
<dbReference type="EMBL" id="GDJX01005610">
    <property type="protein sequence ID" value="JAT62326.1"/>
    <property type="molecule type" value="Transcribed_RNA"/>
</dbReference>
<gene>
    <name evidence="5" type="primary">DXR_7</name>
    <name evidence="4" type="synonym">DXR_1</name>
    <name evidence="3" type="synonym">DXR_5</name>
    <name evidence="4" type="ORF">g.82454</name>
    <name evidence="3" type="ORF">g.82455</name>
    <name evidence="5" type="ORF">g.82460</name>
</gene>
<dbReference type="GO" id="GO:0016853">
    <property type="term" value="F:isomerase activity"/>
    <property type="evidence" value="ECO:0007669"/>
    <property type="project" value="UniProtKB-KW"/>
</dbReference>
<dbReference type="PANTHER" id="PTHR34797:SF1">
    <property type="entry name" value="ATG8-INTERACTING PROTEIN 2"/>
    <property type="match status" value="1"/>
</dbReference>
<evidence type="ECO:0000313" key="4">
    <source>
        <dbReference type="EMBL" id="JAT48204.1"/>
    </source>
</evidence>